<dbReference type="Proteomes" id="UP000008237">
    <property type="component" value="Unassembled WGS sequence"/>
</dbReference>
<gene>
    <name evidence="2" type="ORF">EAI_06824</name>
</gene>
<protein>
    <submittedName>
        <fullName evidence="2">Uncharacterized protein</fullName>
    </submittedName>
</protein>
<feature type="region of interest" description="Disordered" evidence="1">
    <location>
        <begin position="1"/>
        <end position="24"/>
    </location>
</feature>
<organism evidence="3">
    <name type="scientific">Harpegnathos saltator</name>
    <name type="common">Jerdon's jumping ant</name>
    <dbReference type="NCBI Taxonomy" id="610380"/>
    <lineage>
        <taxon>Eukaryota</taxon>
        <taxon>Metazoa</taxon>
        <taxon>Ecdysozoa</taxon>
        <taxon>Arthropoda</taxon>
        <taxon>Hexapoda</taxon>
        <taxon>Insecta</taxon>
        <taxon>Pterygota</taxon>
        <taxon>Neoptera</taxon>
        <taxon>Endopterygota</taxon>
        <taxon>Hymenoptera</taxon>
        <taxon>Apocrita</taxon>
        <taxon>Aculeata</taxon>
        <taxon>Formicoidea</taxon>
        <taxon>Formicidae</taxon>
        <taxon>Ponerinae</taxon>
        <taxon>Ponerini</taxon>
        <taxon>Harpegnathos</taxon>
    </lineage>
</organism>
<dbReference type="AlphaFoldDB" id="E2BLZ0"/>
<dbReference type="InParanoid" id="E2BLZ0"/>
<accession>E2BLZ0</accession>
<reference evidence="2 3" key="1">
    <citation type="journal article" date="2010" name="Science">
        <title>Genomic comparison of the ants Camponotus floridanus and Harpegnathos saltator.</title>
        <authorList>
            <person name="Bonasio R."/>
            <person name="Zhang G."/>
            <person name="Ye C."/>
            <person name="Mutti N.S."/>
            <person name="Fang X."/>
            <person name="Qin N."/>
            <person name="Donahue G."/>
            <person name="Yang P."/>
            <person name="Li Q."/>
            <person name="Li C."/>
            <person name="Zhang P."/>
            <person name="Huang Z."/>
            <person name="Berger S.L."/>
            <person name="Reinberg D."/>
            <person name="Wang J."/>
            <person name="Liebig J."/>
        </authorList>
    </citation>
    <scope>NUCLEOTIDE SEQUENCE [LARGE SCALE GENOMIC DNA]</scope>
    <source>
        <strain evidence="2 3">R22 G/1</strain>
    </source>
</reference>
<evidence type="ECO:0000313" key="2">
    <source>
        <dbReference type="EMBL" id="EFN83293.1"/>
    </source>
</evidence>
<name>E2BLZ0_HARSA</name>
<sequence>MSVGAEECSGKDPGGLGTDSHFGREVGRAGDRWPDLGNWECACASASKLGIKLRLPPDRKPIRWLRGQREQEVHWLKSWAGWPKGRDGSRDTSSSLPPAFRPKHGGFGLLILSTTHHLQILSPRHHPLLILSLSPRRRSNPPPARFEALRTVHTRSSSYNSAAKGYGKHLEDLNEDFRESLLCIEEVLDDYKRKAREDGPDGRLGALEVQVRGLKCEIARIGRMLEKLLPSQAAAAAGSGVPGIGEIRRSSGGLGGLDPVPVGTGPKN</sequence>
<dbReference type="EMBL" id="GL449076">
    <property type="protein sequence ID" value="EFN83293.1"/>
    <property type="molecule type" value="Genomic_DNA"/>
</dbReference>
<proteinExistence type="predicted"/>
<feature type="region of interest" description="Disordered" evidence="1">
    <location>
        <begin position="247"/>
        <end position="268"/>
    </location>
</feature>
<keyword evidence="3" id="KW-1185">Reference proteome</keyword>
<evidence type="ECO:0000313" key="3">
    <source>
        <dbReference type="Proteomes" id="UP000008237"/>
    </source>
</evidence>
<feature type="compositionally biased region" description="Low complexity" evidence="1">
    <location>
        <begin position="257"/>
        <end position="268"/>
    </location>
</feature>
<evidence type="ECO:0000256" key="1">
    <source>
        <dbReference type="SAM" id="MobiDB-lite"/>
    </source>
</evidence>